<dbReference type="RefSeq" id="WP_246370594.1">
    <property type="nucleotide sequence ID" value="NZ_JACIDK010000002.1"/>
</dbReference>
<keyword evidence="3" id="KW-1185">Reference proteome</keyword>
<gene>
    <name evidence="2" type="ORF">GGQ61_001827</name>
</gene>
<evidence type="ECO:0000313" key="2">
    <source>
        <dbReference type="EMBL" id="MBB3891110.1"/>
    </source>
</evidence>
<dbReference type="Proteomes" id="UP000530564">
    <property type="component" value="Unassembled WGS sequence"/>
</dbReference>
<comment type="caution">
    <text evidence="2">The sequence shown here is derived from an EMBL/GenBank/DDBJ whole genome shotgun (WGS) entry which is preliminary data.</text>
</comment>
<dbReference type="AlphaFoldDB" id="A0A840A0V4"/>
<accession>A0A840A0V4</accession>
<dbReference type="EMBL" id="JACIDK010000002">
    <property type="protein sequence ID" value="MBB3891110.1"/>
    <property type="molecule type" value="Genomic_DNA"/>
</dbReference>
<feature type="compositionally biased region" description="Pro residues" evidence="1">
    <location>
        <begin position="14"/>
        <end position="33"/>
    </location>
</feature>
<proteinExistence type="predicted"/>
<evidence type="ECO:0000313" key="3">
    <source>
        <dbReference type="Proteomes" id="UP000530564"/>
    </source>
</evidence>
<sequence length="265" mass="27834">MPALLLLACGPKETAPPPPPPKIEPPPPEIPKIIAPPPTLSRADLLAAATTAASAYASGVAAEGTDPLAGRSFTIRTPFGCNPDAKPAPGLAGRTLRAKGRAAELSLTPADWSGSPLVAAAVEAKVWDAVEGYWIDRPWLQSDHCPPAAARAADVDDAEAAPAPSPQTLGLAAVFEPEGSRFGRRNGRAYSFTVRSEGEAPPPIPARGYRLVLEGRFAAFPDGRTIHCRAETPDRRPLCIAAAQLDRVAFEDADTGSVISEWRKD</sequence>
<organism evidence="2 3">
    <name type="scientific">Phenylobacterium haematophilum</name>
    <dbReference type="NCBI Taxonomy" id="98513"/>
    <lineage>
        <taxon>Bacteria</taxon>
        <taxon>Pseudomonadati</taxon>
        <taxon>Pseudomonadota</taxon>
        <taxon>Alphaproteobacteria</taxon>
        <taxon>Caulobacterales</taxon>
        <taxon>Caulobacteraceae</taxon>
        <taxon>Phenylobacterium</taxon>
    </lineage>
</organism>
<reference evidence="2 3" key="1">
    <citation type="submission" date="2020-08" db="EMBL/GenBank/DDBJ databases">
        <title>Genomic Encyclopedia of Type Strains, Phase IV (KMG-IV): sequencing the most valuable type-strain genomes for metagenomic binning, comparative biology and taxonomic classification.</title>
        <authorList>
            <person name="Goeker M."/>
        </authorList>
    </citation>
    <scope>NUCLEOTIDE SEQUENCE [LARGE SCALE GENOMIC DNA]</scope>
    <source>
        <strain evidence="2 3">DSM 21793</strain>
    </source>
</reference>
<feature type="region of interest" description="Disordered" evidence="1">
    <location>
        <begin position="9"/>
        <end position="33"/>
    </location>
</feature>
<protein>
    <submittedName>
        <fullName evidence="2">Uncharacterized protein</fullName>
    </submittedName>
</protein>
<evidence type="ECO:0000256" key="1">
    <source>
        <dbReference type="SAM" id="MobiDB-lite"/>
    </source>
</evidence>
<name>A0A840A0V4_9CAUL</name>